<name>A0A2P1PA97_9RICK</name>
<keyword evidence="3" id="KW-1185">Reference proteome</keyword>
<proteinExistence type="predicted"/>
<dbReference type="PROSITE" id="PS50994">
    <property type="entry name" value="INTEGRASE"/>
    <property type="match status" value="1"/>
</dbReference>
<reference evidence="2 3" key="1">
    <citation type="submission" date="2018-03" db="EMBL/GenBank/DDBJ databases">
        <title>A gene transfer event suggests a long-term partnership between eustigmatophyte algae and a novel lineage of endosymbiotic bacteria.</title>
        <authorList>
            <person name="Yurchenko T."/>
            <person name="Sevcikova T."/>
            <person name="Pribyl P."/>
            <person name="El Karkouri K."/>
            <person name="Klimes V."/>
            <person name="Amaral R."/>
            <person name="Zbrankova V."/>
            <person name="Kim E."/>
            <person name="Raoult D."/>
            <person name="Santos L.M.A."/>
            <person name="Elias M."/>
        </authorList>
    </citation>
    <scope>NUCLEOTIDE SEQUENCE [LARGE SCALE GENOMIC DNA]</scope>
    <source>
        <strain evidence="2">CCALA 838</strain>
    </source>
</reference>
<dbReference type="Gene3D" id="3.30.420.10">
    <property type="entry name" value="Ribonuclease H-like superfamily/Ribonuclease H"/>
    <property type="match status" value="1"/>
</dbReference>
<dbReference type="KEGG" id="ptc:phytr_12800"/>
<evidence type="ECO:0000313" key="3">
    <source>
        <dbReference type="Proteomes" id="UP000241762"/>
    </source>
</evidence>
<dbReference type="InterPro" id="IPR012337">
    <property type="entry name" value="RNaseH-like_sf"/>
</dbReference>
<dbReference type="RefSeq" id="WP_234352493.1">
    <property type="nucleotide sequence ID" value="NZ_CP027845.1"/>
</dbReference>
<evidence type="ECO:0000259" key="1">
    <source>
        <dbReference type="PROSITE" id="PS50994"/>
    </source>
</evidence>
<dbReference type="GO" id="GO:0003676">
    <property type="term" value="F:nucleic acid binding"/>
    <property type="evidence" value="ECO:0007669"/>
    <property type="project" value="InterPro"/>
</dbReference>
<organism evidence="2 3">
    <name type="scientific">Candidatus Phycorickettsia trachydisci</name>
    <dbReference type="NCBI Taxonomy" id="2115978"/>
    <lineage>
        <taxon>Bacteria</taxon>
        <taxon>Pseudomonadati</taxon>
        <taxon>Pseudomonadota</taxon>
        <taxon>Alphaproteobacteria</taxon>
        <taxon>Rickettsiales</taxon>
        <taxon>Rickettsiaceae</taxon>
        <taxon>Candidatus Phycorickettsia</taxon>
    </lineage>
</organism>
<protein>
    <submittedName>
        <fullName evidence="2">Integrase family protein</fullName>
    </submittedName>
</protein>
<evidence type="ECO:0000313" key="2">
    <source>
        <dbReference type="EMBL" id="AVP88204.1"/>
    </source>
</evidence>
<dbReference type="SUPFAM" id="SSF53098">
    <property type="entry name" value="Ribonuclease H-like"/>
    <property type="match status" value="1"/>
</dbReference>
<gene>
    <name evidence="2" type="ORF">phytr_12800</name>
</gene>
<dbReference type="AlphaFoldDB" id="A0A2P1PA97"/>
<dbReference type="PANTHER" id="PTHR35004:SF7">
    <property type="entry name" value="INTEGRASE PROTEIN"/>
    <property type="match status" value="1"/>
</dbReference>
<dbReference type="InterPro" id="IPR036397">
    <property type="entry name" value="RNaseH_sf"/>
</dbReference>
<dbReference type="GO" id="GO:0015074">
    <property type="term" value="P:DNA integration"/>
    <property type="evidence" value="ECO:0007669"/>
    <property type="project" value="InterPro"/>
</dbReference>
<dbReference type="EMBL" id="CP027845">
    <property type="protein sequence ID" value="AVP88204.1"/>
    <property type="molecule type" value="Genomic_DNA"/>
</dbReference>
<accession>A0A2P1PA97</accession>
<dbReference type="InterPro" id="IPR001584">
    <property type="entry name" value="Integrase_cat-core"/>
</dbReference>
<dbReference type="PANTHER" id="PTHR35004">
    <property type="entry name" value="TRANSPOSASE RV3428C-RELATED"/>
    <property type="match status" value="1"/>
</dbReference>
<feature type="domain" description="Integrase catalytic" evidence="1">
    <location>
        <begin position="1"/>
        <end position="137"/>
    </location>
</feature>
<sequence>MYQEYHLSEGENVLMSLKFLFNAMSAKSEKSLPFQGIPAMIYTDNGPVAKSLVFQRVCKQLGITLRTHMPAGSDGRRVTARSKGKVERAFNTVQNQLESLYHFQKPSSIEEANSWLKHYLRYYKHSKSTQNLYASFG</sequence>
<dbReference type="Proteomes" id="UP000241762">
    <property type="component" value="Chromosome"/>
</dbReference>